<keyword evidence="4 7" id="KW-1133">Transmembrane helix</keyword>
<feature type="transmembrane region" description="Helical" evidence="7">
    <location>
        <begin position="226"/>
        <end position="249"/>
    </location>
</feature>
<dbReference type="Proteomes" id="UP000824160">
    <property type="component" value="Unassembled WGS sequence"/>
</dbReference>
<evidence type="ECO:0000256" key="5">
    <source>
        <dbReference type="ARBA" id="ARBA00023136"/>
    </source>
</evidence>
<comment type="subcellular location">
    <subcellularLocation>
        <location evidence="1">Membrane</location>
        <topology evidence="1">Multi-pass membrane protein</topology>
    </subcellularLocation>
</comment>
<gene>
    <name evidence="8" type="ORF">IAC43_00660</name>
</gene>
<dbReference type="PROSITE" id="PS00610">
    <property type="entry name" value="NA_NEUROTRAN_SYMP_1"/>
    <property type="match status" value="1"/>
</dbReference>
<evidence type="ECO:0000313" key="8">
    <source>
        <dbReference type="EMBL" id="HIT93674.1"/>
    </source>
</evidence>
<feature type="transmembrane region" description="Helical" evidence="7">
    <location>
        <begin position="21"/>
        <end position="38"/>
    </location>
</feature>
<dbReference type="EMBL" id="DVLW01000020">
    <property type="protein sequence ID" value="HIT93674.1"/>
    <property type="molecule type" value="Genomic_DNA"/>
</dbReference>
<dbReference type="NCBIfam" id="NF037979">
    <property type="entry name" value="Na_transp"/>
    <property type="match status" value="1"/>
</dbReference>
<evidence type="ECO:0000256" key="2">
    <source>
        <dbReference type="ARBA" id="ARBA00022448"/>
    </source>
</evidence>
<reference evidence="8" key="2">
    <citation type="journal article" date="2021" name="PeerJ">
        <title>Extensive microbial diversity within the chicken gut microbiome revealed by metagenomics and culture.</title>
        <authorList>
            <person name="Gilroy R."/>
            <person name="Ravi A."/>
            <person name="Getino M."/>
            <person name="Pursley I."/>
            <person name="Horton D.L."/>
            <person name="Alikhan N.F."/>
            <person name="Baker D."/>
            <person name="Gharbi K."/>
            <person name="Hall N."/>
            <person name="Watson M."/>
            <person name="Adriaenssens E.M."/>
            <person name="Foster-Nyarko E."/>
            <person name="Jarju S."/>
            <person name="Secka A."/>
            <person name="Antonio M."/>
            <person name="Oren A."/>
            <person name="Chaudhuri R.R."/>
            <person name="La Ragione R."/>
            <person name="Hildebrand F."/>
            <person name="Pallen M.J."/>
        </authorList>
    </citation>
    <scope>NUCLEOTIDE SEQUENCE</scope>
    <source>
        <strain evidence="8">ChiBcec7-5410</strain>
    </source>
</reference>
<dbReference type="InterPro" id="IPR000175">
    <property type="entry name" value="Na/ntran_symport"/>
</dbReference>
<sequence>MRRSIVSSTGESKRGGFTSRVGFVLSAAGSAVGLGNLWRFPYLAAKYGGGIFLLVYLILAVTFGFALMITEVAIGRKTKQSCIGAFRSLNRKFSFLGWMAAIIPVIIAPYYCVIGGWVLKYFVDFLTGQGTAAAGDTYFKDFISVSSSGLIGNPMFWFGIYIVLNAVVVLFGVQKGVEKASRILMPMLVVLIVVVTVYSLTLPGALEGVRFYLLPDLSRFSPMTVLGAVGQMFYSMSLAMGIMITYGSYMSSEDDLERSVSQIEIFDTGIAFLAGLLIVPAVVAFSGGDTTLVQQSAGSGLMFGVLPKVFDSMPFGGAVGAVFFMLVLFAALTSSISLLETIVSLVEDNLHWQRRKATIVVSVGLLILGIPSCLGYGPLSFVSLMGMAFLDFFDFISNSVLMPIVALLTCVLVGHIVGTDVVSSEVKMNGHVFKREKLFKVMIRWVAPILLLVVLISSVADKFAIGGFVI</sequence>
<dbReference type="GO" id="GO:0015293">
    <property type="term" value="F:symporter activity"/>
    <property type="evidence" value="ECO:0007669"/>
    <property type="project" value="UniProtKB-KW"/>
</dbReference>
<feature type="transmembrane region" description="Helical" evidence="7">
    <location>
        <begin position="185"/>
        <end position="206"/>
    </location>
</feature>
<proteinExistence type="inferred from homology"/>
<dbReference type="PANTHER" id="PTHR42948:SF1">
    <property type="entry name" value="TRANSPORTER"/>
    <property type="match status" value="1"/>
</dbReference>
<dbReference type="PANTHER" id="PTHR42948">
    <property type="entry name" value="TRANSPORTER"/>
    <property type="match status" value="1"/>
</dbReference>
<keyword evidence="6" id="KW-0769">Symport</keyword>
<feature type="transmembrane region" description="Helical" evidence="7">
    <location>
        <begin position="313"/>
        <end position="339"/>
    </location>
</feature>
<feature type="transmembrane region" description="Helical" evidence="7">
    <location>
        <begin position="95"/>
        <end position="119"/>
    </location>
</feature>
<accession>A0A9D1H6E6</accession>
<evidence type="ECO:0000256" key="3">
    <source>
        <dbReference type="ARBA" id="ARBA00022692"/>
    </source>
</evidence>
<dbReference type="CDD" id="cd10336">
    <property type="entry name" value="SLC6sbd_Tyt1-Like"/>
    <property type="match status" value="1"/>
</dbReference>
<feature type="transmembrane region" description="Helical" evidence="7">
    <location>
        <begin position="50"/>
        <end position="74"/>
    </location>
</feature>
<dbReference type="Pfam" id="PF00209">
    <property type="entry name" value="SNF"/>
    <property type="match status" value="2"/>
</dbReference>
<feature type="transmembrane region" description="Helical" evidence="7">
    <location>
        <begin position="399"/>
        <end position="422"/>
    </location>
</feature>
<comment type="similarity">
    <text evidence="6">Belongs to the sodium:neurotransmitter symporter (SNF) (TC 2.A.22) family.</text>
</comment>
<evidence type="ECO:0000256" key="4">
    <source>
        <dbReference type="ARBA" id="ARBA00022989"/>
    </source>
</evidence>
<evidence type="ECO:0000313" key="9">
    <source>
        <dbReference type="Proteomes" id="UP000824160"/>
    </source>
</evidence>
<protein>
    <recommendedName>
        <fullName evidence="6">Transporter</fullName>
    </recommendedName>
</protein>
<keyword evidence="2 6" id="KW-0813">Transport</keyword>
<dbReference type="InterPro" id="IPR047218">
    <property type="entry name" value="YocR/YhdH-like"/>
</dbReference>
<evidence type="ECO:0000256" key="7">
    <source>
        <dbReference type="SAM" id="Phobius"/>
    </source>
</evidence>
<dbReference type="PRINTS" id="PR00176">
    <property type="entry name" value="NANEUSMPORT"/>
</dbReference>
<reference evidence="8" key="1">
    <citation type="submission" date="2020-10" db="EMBL/GenBank/DDBJ databases">
        <authorList>
            <person name="Gilroy R."/>
        </authorList>
    </citation>
    <scope>NUCLEOTIDE SEQUENCE</scope>
    <source>
        <strain evidence="8">ChiBcec7-5410</strain>
    </source>
</reference>
<dbReference type="PROSITE" id="PS50267">
    <property type="entry name" value="NA_NEUROTRAN_SYMP_3"/>
    <property type="match status" value="1"/>
</dbReference>
<dbReference type="GO" id="GO:0016020">
    <property type="term" value="C:membrane"/>
    <property type="evidence" value="ECO:0007669"/>
    <property type="project" value="UniProtKB-SubCell"/>
</dbReference>
<evidence type="ECO:0000256" key="6">
    <source>
        <dbReference type="RuleBase" id="RU003732"/>
    </source>
</evidence>
<evidence type="ECO:0000256" key="1">
    <source>
        <dbReference type="ARBA" id="ARBA00004141"/>
    </source>
</evidence>
<feature type="transmembrane region" description="Helical" evidence="7">
    <location>
        <begin position="155"/>
        <end position="173"/>
    </location>
</feature>
<dbReference type="InterPro" id="IPR037272">
    <property type="entry name" value="SNS_sf"/>
</dbReference>
<feature type="transmembrane region" description="Helical" evidence="7">
    <location>
        <begin position="442"/>
        <end position="460"/>
    </location>
</feature>
<organism evidence="8 9">
    <name type="scientific">Candidatus Faecivivens stercoripullorum</name>
    <dbReference type="NCBI Taxonomy" id="2840805"/>
    <lineage>
        <taxon>Bacteria</taxon>
        <taxon>Bacillati</taxon>
        <taxon>Bacillota</taxon>
        <taxon>Clostridia</taxon>
        <taxon>Eubacteriales</taxon>
        <taxon>Oscillospiraceae</taxon>
        <taxon>Oscillospiraceae incertae sedis</taxon>
        <taxon>Candidatus Faecivivens</taxon>
    </lineage>
</organism>
<comment type="caution">
    <text evidence="8">The sequence shown here is derived from an EMBL/GenBank/DDBJ whole genome shotgun (WGS) entry which is preliminary data.</text>
</comment>
<name>A0A9D1H6E6_9FIRM</name>
<feature type="transmembrane region" description="Helical" evidence="7">
    <location>
        <begin position="359"/>
        <end position="379"/>
    </location>
</feature>
<dbReference type="AlphaFoldDB" id="A0A9D1H6E6"/>
<keyword evidence="3 6" id="KW-0812">Transmembrane</keyword>
<dbReference type="SUPFAM" id="SSF161070">
    <property type="entry name" value="SNF-like"/>
    <property type="match status" value="1"/>
</dbReference>
<feature type="transmembrane region" description="Helical" evidence="7">
    <location>
        <begin position="270"/>
        <end position="293"/>
    </location>
</feature>
<keyword evidence="5 7" id="KW-0472">Membrane</keyword>